<dbReference type="AlphaFoldDB" id="A0A7R8CX57"/>
<proteinExistence type="predicted"/>
<reference evidence="1" key="1">
    <citation type="submission" date="2021-02" db="EMBL/GenBank/DDBJ databases">
        <authorList>
            <person name="Bekaert M."/>
        </authorList>
    </citation>
    <scope>NUCLEOTIDE SEQUENCE</scope>
    <source>
        <strain evidence="1">IoA-00</strain>
    </source>
</reference>
<name>A0A7R8CX57_LEPSM</name>
<organism evidence="1 2">
    <name type="scientific">Lepeophtheirus salmonis</name>
    <name type="common">Salmon louse</name>
    <name type="synonym">Caligus salmonis</name>
    <dbReference type="NCBI Taxonomy" id="72036"/>
    <lineage>
        <taxon>Eukaryota</taxon>
        <taxon>Metazoa</taxon>
        <taxon>Ecdysozoa</taxon>
        <taxon>Arthropoda</taxon>
        <taxon>Crustacea</taxon>
        <taxon>Multicrustacea</taxon>
        <taxon>Hexanauplia</taxon>
        <taxon>Copepoda</taxon>
        <taxon>Siphonostomatoida</taxon>
        <taxon>Caligidae</taxon>
        <taxon>Lepeophtheirus</taxon>
    </lineage>
</organism>
<evidence type="ECO:0000313" key="1">
    <source>
        <dbReference type="EMBL" id="CAF2957309.1"/>
    </source>
</evidence>
<sequence>MTLGAYSCSESYKQMDPIEKSESVSIFEDRRMKTVSKMVLCGHKLFSPLRFVYSSVRSKRSIDVFSEDVMAEKGLRSSMKKQTVLTDQYCSQSCSFKALLSFC</sequence>
<dbReference type="Proteomes" id="UP000675881">
    <property type="component" value="Chromosome 5"/>
</dbReference>
<keyword evidence="2" id="KW-1185">Reference proteome</keyword>
<dbReference type="EMBL" id="HG994584">
    <property type="protein sequence ID" value="CAF2957309.1"/>
    <property type="molecule type" value="Genomic_DNA"/>
</dbReference>
<protein>
    <submittedName>
        <fullName evidence="1">(salmon louse) hypothetical protein</fullName>
    </submittedName>
</protein>
<dbReference type="Gene3D" id="1.10.100.10">
    <property type="entry name" value="Insulin-like"/>
    <property type="match status" value="1"/>
</dbReference>
<accession>A0A7R8CX57</accession>
<evidence type="ECO:0000313" key="2">
    <source>
        <dbReference type="Proteomes" id="UP000675881"/>
    </source>
</evidence>
<gene>
    <name evidence="1" type="ORF">LSAA_9544</name>
</gene>